<proteinExistence type="predicted"/>
<feature type="non-terminal residue" evidence="1">
    <location>
        <position position="72"/>
    </location>
</feature>
<comment type="caution">
    <text evidence="1">The sequence shown here is derived from an EMBL/GenBank/DDBJ whole genome shotgun (WGS) entry which is preliminary data.</text>
</comment>
<evidence type="ECO:0000313" key="1">
    <source>
        <dbReference type="EMBL" id="KKK84226.1"/>
    </source>
</evidence>
<dbReference type="PROSITE" id="PS51257">
    <property type="entry name" value="PROKAR_LIPOPROTEIN"/>
    <property type="match status" value="1"/>
</dbReference>
<reference evidence="1" key="1">
    <citation type="journal article" date="2015" name="Nature">
        <title>Complex archaea that bridge the gap between prokaryotes and eukaryotes.</title>
        <authorList>
            <person name="Spang A."/>
            <person name="Saw J.H."/>
            <person name="Jorgensen S.L."/>
            <person name="Zaremba-Niedzwiedzka K."/>
            <person name="Martijn J."/>
            <person name="Lind A.E."/>
            <person name="van Eijk R."/>
            <person name="Schleper C."/>
            <person name="Guy L."/>
            <person name="Ettema T.J."/>
        </authorList>
    </citation>
    <scope>NUCLEOTIDE SEQUENCE</scope>
</reference>
<protein>
    <submittedName>
        <fullName evidence="1">Uncharacterized protein</fullName>
    </submittedName>
</protein>
<dbReference type="EMBL" id="LAZR01051873">
    <property type="protein sequence ID" value="KKK84226.1"/>
    <property type="molecule type" value="Genomic_DNA"/>
</dbReference>
<accession>A0A0F9BIH8</accession>
<name>A0A0F9BIH8_9ZZZZ</name>
<gene>
    <name evidence="1" type="ORF">LCGC14_2785460</name>
</gene>
<sequence>MARLACLLLLLLLGGCASVERIADSAASEAGRAAAKEAYRLVADKIPPPVPADGSTELWAVLGSALAVMGHR</sequence>
<dbReference type="AlphaFoldDB" id="A0A0F9BIH8"/>
<organism evidence="1">
    <name type="scientific">marine sediment metagenome</name>
    <dbReference type="NCBI Taxonomy" id="412755"/>
    <lineage>
        <taxon>unclassified sequences</taxon>
        <taxon>metagenomes</taxon>
        <taxon>ecological metagenomes</taxon>
    </lineage>
</organism>